<dbReference type="EMBL" id="BGZK01000348">
    <property type="protein sequence ID" value="GBP38387.1"/>
    <property type="molecule type" value="Genomic_DNA"/>
</dbReference>
<protein>
    <recommendedName>
        <fullName evidence="2">Endonuclease/exonuclease/phosphatase domain-containing protein</fullName>
    </recommendedName>
</protein>
<proteinExistence type="predicted"/>
<dbReference type="Gene3D" id="3.60.10.10">
    <property type="entry name" value="Endonuclease/exonuclease/phosphatase"/>
    <property type="match status" value="1"/>
</dbReference>
<reference evidence="3 4" key="1">
    <citation type="journal article" date="2019" name="Commun. Biol.">
        <title>The bagworm genome reveals a unique fibroin gene that provides high tensile strength.</title>
        <authorList>
            <person name="Kono N."/>
            <person name="Nakamura H."/>
            <person name="Ohtoshi R."/>
            <person name="Tomita M."/>
            <person name="Numata K."/>
            <person name="Arakawa K."/>
        </authorList>
    </citation>
    <scope>NUCLEOTIDE SEQUENCE [LARGE SCALE GENOMIC DNA]</scope>
</reference>
<feature type="transmembrane region" description="Helical" evidence="1">
    <location>
        <begin position="6"/>
        <end position="25"/>
    </location>
</feature>
<dbReference type="Pfam" id="PF14529">
    <property type="entry name" value="Exo_endo_phos_2"/>
    <property type="match status" value="1"/>
</dbReference>
<dbReference type="Proteomes" id="UP000299102">
    <property type="component" value="Unassembled WGS sequence"/>
</dbReference>
<comment type="caution">
    <text evidence="3">The sequence shown here is derived from an EMBL/GenBank/DDBJ whole genome shotgun (WGS) entry which is preliminary data.</text>
</comment>
<keyword evidence="1" id="KW-0472">Membrane</keyword>
<dbReference type="InterPro" id="IPR005135">
    <property type="entry name" value="Endo/exonuclease/phosphatase"/>
</dbReference>
<dbReference type="SUPFAM" id="SSF56219">
    <property type="entry name" value="DNase I-like"/>
    <property type="match status" value="1"/>
</dbReference>
<dbReference type="InterPro" id="IPR036691">
    <property type="entry name" value="Endo/exonu/phosph_ase_sf"/>
</dbReference>
<feature type="domain" description="Endonuclease/exonuclease/phosphatase" evidence="2">
    <location>
        <begin position="17"/>
        <end position="107"/>
    </location>
</feature>
<dbReference type="AlphaFoldDB" id="A0A4C1VJC2"/>
<evidence type="ECO:0000259" key="2">
    <source>
        <dbReference type="Pfam" id="PF14529"/>
    </source>
</evidence>
<accession>A0A4C1VJC2</accession>
<keyword evidence="4" id="KW-1185">Reference proteome</keyword>
<gene>
    <name evidence="3" type="ORF">EVAR_28182_1</name>
</gene>
<keyword evidence="1" id="KW-1133">Transmembrane helix</keyword>
<dbReference type="GO" id="GO:0003824">
    <property type="term" value="F:catalytic activity"/>
    <property type="evidence" value="ECO:0007669"/>
    <property type="project" value="InterPro"/>
</dbReference>
<keyword evidence="1" id="KW-0812">Transmembrane</keyword>
<dbReference type="OrthoDB" id="410155at2759"/>
<sequence length="113" mass="12808">MEATGCRLVMTGLGTLIITSVYLLSPKKLLRHGLRALLALGDTVILFGDFNCKSPRWGCPVTNYNQDKLIRHEDRLDFEIIVISTSTYYPDITNNRPFTLDIALTKRVAFNFN</sequence>
<evidence type="ECO:0000313" key="4">
    <source>
        <dbReference type="Proteomes" id="UP000299102"/>
    </source>
</evidence>
<organism evidence="3 4">
    <name type="scientific">Eumeta variegata</name>
    <name type="common">Bagworm moth</name>
    <name type="synonym">Eumeta japonica</name>
    <dbReference type="NCBI Taxonomy" id="151549"/>
    <lineage>
        <taxon>Eukaryota</taxon>
        <taxon>Metazoa</taxon>
        <taxon>Ecdysozoa</taxon>
        <taxon>Arthropoda</taxon>
        <taxon>Hexapoda</taxon>
        <taxon>Insecta</taxon>
        <taxon>Pterygota</taxon>
        <taxon>Neoptera</taxon>
        <taxon>Endopterygota</taxon>
        <taxon>Lepidoptera</taxon>
        <taxon>Glossata</taxon>
        <taxon>Ditrysia</taxon>
        <taxon>Tineoidea</taxon>
        <taxon>Psychidae</taxon>
        <taxon>Oiketicinae</taxon>
        <taxon>Eumeta</taxon>
    </lineage>
</organism>
<evidence type="ECO:0000256" key="1">
    <source>
        <dbReference type="SAM" id="Phobius"/>
    </source>
</evidence>
<name>A0A4C1VJC2_EUMVA</name>
<evidence type="ECO:0000313" key="3">
    <source>
        <dbReference type="EMBL" id="GBP38387.1"/>
    </source>
</evidence>